<sequence>MQFLDENKSLILKILENQSSGKAGECAENQARLQRNLMFLAAIADCQPQPASMYTMRKMGKTEEEIGQGKTSILFMMYISYVNSSDMVIMQPGANYMQNQHSQQIASQSLMAARSPMMYGQQQQQLPYSALQAQQAFHSQLGISCGVTSGISTPQSNGSVGGGGGTGGFPEFSRGITVEGSAGSAEIQGSNPRRRHGAGK</sequence>
<accession>A0AA88WYV9</accession>
<comment type="caution">
    <text evidence="4">The sequence shown here is derived from an EMBL/GenBank/DDBJ whole genome shotgun (WGS) entry which is preliminary data.</text>
</comment>
<dbReference type="Pfam" id="PF05030">
    <property type="entry name" value="SSXT"/>
    <property type="match status" value="1"/>
</dbReference>
<evidence type="ECO:0000259" key="3">
    <source>
        <dbReference type="Pfam" id="PF05030"/>
    </source>
</evidence>
<dbReference type="InterPro" id="IPR007726">
    <property type="entry name" value="SS18_N"/>
</dbReference>
<reference evidence="4" key="1">
    <citation type="submission" date="2022-12" db="EMBL/GenBank/DDBJ databases">
        <title>Draft genome assemblies for two species of Escallonia (Escalloniales).</title>
        <authorList>
            <person name="Chanderbali A."/>
            <person name="Dervinis C."/>
            <person name="Anghel I."/>
            <person name="Soltis D."/>
            <person name="Soltis P."/>
            <person name="Zapata F."/>
        </authorList>
    </citation>
    <scope>NUCLEOTIDE SEQUENCE</scope>
    <source>
        <strain evidence="4">UCBG64.0493</strain>
        <tissue evidence="4">Leaf</tissue>
    </source>
</reference>
<comment type="similarity">
    <text evidence="1">Belongs to the SS18 family.</text>
</comment>
<keyword evidence="5" id="KW-1185">Reference proteome</keyword>
<feature type="region of interest" description="Disordered" evidence="2">
    <location>
        <begin position="156"/>
        <end position="200"/>
    </location>
</feature>
<evidence type="ECO:0000256" key="1">
    <source>
        <dbReference type="ARBA" id="ARBA00007945"/>
    </source>
</evidence>
<dbReference type="Proteomes" id="UP001188597">
    <property type="component" value="Unassembled WGS sequence"/>
</dbReference>
<feature type="compositionally biased region" description="Gly residues" evidence="2">
    <location>
        <begin position="159"/>
        <end position="168"/>
    </location>
</feature>
<feature type="non-terminal residue" evidence="4">
    <location>
        <position position="1"/>
    </location>
</feature>
<feature type="domain" description="SS18 N-terminal" evidence="3">
    <location>
        <begin position="2"/>
        <end position="50"/>
    </location>
</feature>
<evidence type="ECO:0000256" key="2">
    <source>
        <dbReference type="SAM" id="MobiDB-lite"/>
    </source>
</evidence>
<organism evidence="4 5">
    <name type="scientific">Escallonia herrerae</name>
    <dbReference type="NCBI Taxonomy" id="1293975"/>
    <lineage>
        <taxon>Eukaryota</taxon>
        <taxon>Viridiplantae</taxon>
        <taxon>Streptophyta</taxon>
        <taxon>Embryophyta</taxon>
        <taxon>Tracheophyta</taxon>
        <taxon>Spermatophyta</taxon>
        <taxon>Magnoliopsida</taxon>
        <taxon>eudicotyledons</taxon>
        <taxon>Gunneridae</taxon>
        <taxon>Pentapetalae</taxon>
        <taxon>asterids</taxon>
        <taxon>campanulids</taxon>
        <taxon>Escalloniales</taxon>
        <taxon>Escalloniaceae</taxon>
        <taxon>Escallonia</taxon>
    </lineage>
</organism>
<dbReference type="EMBL" id="JAVXUP010000135">
    <property type="protein sequence ID" value="KAK3036846.1"/>
    <property type="molecule type" value="Genomic_DNA"/>
</dbReference>
<evidence type="ECO:0000313" key="4">
    <source>
        <dbReference type="EMBL" id="KAK3036846.1"/>
    </source>
</evidence>
<protein>
    <recommendedName>
        <fullName evidence="3">SS18 N-terminal domain-containing protein</fullName>
    </recommendedName>
</protein>
<proteinExistence type="inferred from homology"/>
<dbReference type="AlphaFoldDB" id="A0AA88WYV9"/>
<evidence type="ECO:0000313" key="5">
    <source>
        <dbReference type="Proteomes" id="UP001188597"/>
    </source>
</evidence>
<name>A0AA88WYV9_9ASTE</name>
<gene>
    <name evidence="4" type="ORF">RJ639_031464</name>
</gene>